<feature type="transmembrane region" description="Helical" evidence="1">
    <location>
        <begin position="12"/>
        <end position="36"/>
    </location>
</feature>
<feature type="transmembrane region" description="Helical" evidence="1">
    <location>
        <begin position="42"/>
        <end position="61"/>
    </location>
</feature>
<dbReference type="EMBL" id="RMBX01000015">
    <property type="protein sequence ID" value="RPD38374.1"/>
    <property type="molecule type" value="Genomic_DNA"/>
</dbReference>
<dbReference type="OrthoDB" id="634831at2"/>
<keyword evidence="1" id="KW-0472">Membrane</keyword>
<feature type="transmembrane region" description="Helical" evidence="1">
    <location>
        <begin position="286"/>
        <end position="305"/>
    </location>
</feature>
<name>A0A3N4M578_9BACT</name>
<keyword evidence="1" id="KW-0812">Transmembrane</keyword>
<dbReference type="InterPro" id="IPR007354">
    <property type="entry name" value="CruF-like"/>
</dbReference>
<gene>
    <name evidence="2" type="ORF">EG028_24175</name>
</gene>
<feature type="transmembrane region" description="Helical" evidence="1">
    <location>
        <begin position="193"/>
        <end position="214"/>
    </location>
</feature>
<feature type="transmembrane region" description="Helical" evidence="1">
    <location>
        <begin position="163"/>
        <end position="181"/>
    </location>
</feature>
<evidence type="ECO:0000313" key="2">
    <source>
        <dbReference type="EMBL" id="RPD38374.1"/>
    </source>
</evidence>
<organism evidence="2 3">
    <name type="scientific">Chitinophaga barathri</name>
    <dbReference type="NCBI Taxonomy" id="1647451"/>
    <lineage>
        <taxon>Bacteria</taxon>
        <taxon>Pseudomonadati</taxon>
        <taxon>Bacteroidota</taxon>
        <taxon>Chitinophagia</taxon>
        <taxon>Chitinophagales</taxon>
        <taxon>Chitinophagaceae</taxon>
        <taxon>Chitinophaga</taxon>
    </lineage>
</organism>
<accession>A0A3N4M578</accession>
<protein>
    <submittedName>
        <fullName evidence="2">Carotenoid biosynthesis protein</fullName>
    </submittedName>
</protein>
<dbReference type="Proteomes" id="UP000279089">
    <property type="component" value="Unassembled WGS sequence"/>
</dbReference>
<proteinExistence type="predicted"/>
<feature type="transmembrane region" description="Helical" evidence="1">
    <location>
        <begin position="226"/>
        <end position="245"/>
    </location>
</feature>
<evidence type="ECO:0000256" key="1">
    <source>
        <dbReference type="SAM" id="Phobius"/>
    </source>
</evidence>
<dbReference type="AlphaFoldDB" id="A0A3N4M578"/>
<keyword evidence="3" id="KW-1185">Reference proteome</keyword>
<keyword evidence="1" id="KW-1133">Transmembrane helix</keyword>
<evidence type="ECO:0000313" key="3">
    <source>
        <dbReference type="Proteomes" id="UP000279089"/>
    </source>
</evidence>
<sequence length="323" mass="37341">MKPFAGMPYGYPPFFCYPLTELCMYILFMLCIYHAWKKGPGHMAYLLGGLGFGLLLEYVNVRASAGYVYGKFWVMFGNDPKDIPLCIGMGWAVIMYTARLVTDALNMPIWAAAAVDTLLAINIDLSMDVVAYRLHMWHWDWENRTGVQFSLTGQWFGIPYGNFYGWLLVVFYYSVFARLLEKVKWAGRKAWRIATPLLSILISQVALYISLFPLSDWLRTLGITSAHRLVALFVIFITIAVLGFMKKGTVTRTHLPLVTWLVPGWFHVYFLCWFFAAGFYQENSWMTFWCILNFLVGIVIHWIIYRSLHQREMLPARNHAGGR</sequence>
<feature type="transmembrane region" description="Helical" evidence="1">
    <location>
        <begin position="82"/>
        <end position="101"/>
    </location>
</feature>
<comment type="caution">
    <text evidence="2">The sequence shown here is derived from an EMBL/GenBank/DDBJ whole genome shotgun (WGS) entry which is preliminary data.</text>
</comment>
<reference evidence="3" key="1">
    <citation type="submission" date="2018-11" db="EMBL/GenBank/DDBJ databases">
        <title>Chitinophaga lutea sp.nov., isolate from arsenic contaminated soil.</title>
        <authorList>
            <person name="Zong Y."/>
        </authorList>
    </citation>
    <scope>NUCLEOTIDE SEQUENCE [LARGE SCALE GENOMIC DNA]</scope>
    <source>
        <strain evidence="3">YLT18</strain>
    </source>
</reference>
<dbReference type="Pfam" id="PF04240">
    <property type="entry name" value="Caroten_synth"/>
    <property type="match status" value="1"/>
</dbReference>
<dbReference type="RefSeq" id="WP_120518870.1">
    <property type="nucleotide sequence ID" value="NZ_QXZY01000015.1"/>
</dbReference>
<feature type="transmembrane region" description="Helical" evidence="1">
    <location>
        <begin position="257"/>
        <end position="280"/>
    </location>
</feature>